<dbReference type="KEGG" id="xla:108718745"/>
<dbReference type="FunFam" id="2.130.10.10:FF:000585">
    <property type="entry name" value="WD repeat domain 60"/>
    <property type="match status" value="1"/>
</dbReference>
<gene>
    <name evidence="3 4" type="primary">dync2i1.L</name>
</gene>
<dbReference type="InterPro" id="IPR036322">
    <property type="entry name" value="WD40_repeat_dom_sf"/>
</dbReference>
<dbReference type="AGR" id="Xenbase:XB-GENE-6488644"/>
<dbReference type="GO" id="GO:0045504">
    <property type="term" value="F:dynein heavy chain binding"/>
    <property type="evidence" value="ECO:0007669"/>
    <property type="project" value="InterPro"/>
</dbReference>
<feature type="compositionally biased region" description="Basic and acidic residues" evidence="1">
    <location>
        <begin position="284"/>
        <end position="331"/>
    </location>
</feature>
<dbReference type="GO" id="GO:0060271">
    <property type="term" value="P:cilium assembly"/>
    <property type="evidence" value="ECO:0000318"/>
    <property type="project" value="GO_Central"/>
</dbReference>
<dbReference type="GO" id="GO:0005929">
    <property type="term" value="C:cilium"/>
    <property type="evidence" value="ECO:0007669"/>
    <property type="project" value="GOC"/>
</dbReference>
<feature type="compositionally biased region" description="Basic and acidic residues" evidence="1">
    <location>
        <begin position="8"/>
        <end position="36"/>
    </location>
</feature>
<feature type="region of interest" description="Disordered" evidence="1">
    <location>
        <begin position="522"/>
        <end position="543"/>
    </location>
</feature>
<evidence type="ECO:0000313" key="4">
    <source>
        <dbReference type="Xenbase" id="XB-GENE-6488644"/>
    </source>
</evidence>
<feature type="compositionally biased region" description="Basic residues" evidence="1">
    <location>
        <begin position="418"/>
        <end position="427"/>
    </location>
</feature>
<feature type="compositionally biased region" description="Acidic residues" evidence="1">
    <location>
        <begin position="450"/>
        <end position="460"/>
    </location>
</feature>
<evidence type="ECO:0000313" key="2">
    <source>
        <dbReference type="Proteomes" id="UP000186698"/>
    </source>
</evidence>
<proteinExistence type="predicted"/>
<dbReference type="Xenbase" id="XB-GENE-6488644">
    <property type="gene designation" value="dync2i1.L"/>
</dbReference>
<dbReference type="GO" id="GO:0045503">
    <property type="term" value="F:dynein light chain binding"/>
    <property type="evidence" value="ECO:0000318"/>
    <property type="project" value="GO_Central"/>
</dbReference>
<dbReference type="GO" id="GO:0005868">
    <property type="term" value="C:cytoplasmic dynein complex"/>
    <property type="evidence" value="ECO:0000318"/>
    <property type="project" value="GO_Central"/>
</dbReference>
<dbReference type="OrthoDB" id="2162425at2759"/>
<name>A0A1L8FVD3_XENLA</name>
<protein>
    <submittedName>
        <fullName evidence="3">Cytoplasmic dynein 2 intermediate chain 1 isoform X1</fullName>
    </submittedName>
</protein>
<feature type="compositionally biased region" description="Polar residues" evidence="1">
    <location>
        <begin position="464"/>
        <end position="475"/>
    </location>
</feature>
<feature type="compositionally biased region" description="Basic and acidic residues" evidence="1">
    <location>
        <begin position="428"/>
        <end position="439"/>
    </location>
</feature>
<feature type="compositionally biased region" description="Basic and acidic residues" evidence="1">
    <location>
        <begin position="361"/>
        <end position="394"/>
    </location>
</feature>
<dbReference type="PANTHER" id="PTHR16022:SF0">
    <property type="entry name" value="CYTOPLASMIC DYNEIN 2 INTERMEDIATE CHAIN 1"/>
    <property type="match status" value="1"/>
</dbReference>
<accession>A0A1L8FVD3</accession>
<evidence type="ECO:0000256" key="1">
    <source>
        <dbReference type="SAM" id="MobiDB-lite"/>
    </source>
</evidence>
<keyword evidence="2" id="KW-1185">Reference proteome</keyword>
<dbReference type="PANTHER" id="PTHR16022">
    <property type="entry name" value="WD REPEAT DOMAIN 60"/>
    <property type="match status" value="1"/>
</dbReference>
<organism evidence="2 3">
    <name type="scientific">Xenopus laevis</name>
    <name type="common">African clawed frog</name>
    <dbReference type="NCBI Taxonomy" id="8355"/>
    <lineage>
        <taxon>Eukaryota</taxon>
        <taxon>Metazoa</taxon>
        <taxon>Chordata</taxon>
        <taxon>Craniata</taxon>
        <taxon>Vertebrata</taxon>
        <taxon>Euteleostomi</taxon>
        <taxon>Amphibia</taxon>
        <taxon>Batrachia</taxon>
        <taxon>Anura</taxon>
        <taxon>Pipoidea</taxon>
        <taxon>Pipidae</taxon>
        <taxon>Xenopodinae</taxon>
        <taxon>Xenopus</taxon>
        <taxon>Xenopus</taxon>
    </lineage>
</organism>
<dbReference type="SMART" id="SM00320">
    <property type="entry name" value="WD40"/>
    <property type="match status" value="3"/>
</dbReference>
<dbReference type="Bgee" id="108718745">
    <property type="expression patterns" value="Expressed in egg cell and 19 other cell types or tissues"/>
</dbReference>
<dbReference type="RefSeq" id="XP_018122636.1">
    <property type="nucleotide sequence ID" value="XM_018267147.2"/>
</dbReference>
<dbReference type="InterPro" id="IPR015943">
    <property type="entry name" value="WD40/YVTN_repeat-like_dom_sf"/>
</dbReference>
<dbReference type="STRING" id="8355.A0A1L8FVD3"/>
<feature type="compositionally biased region" description="Basic and acidic residues" evidence="1">
    <location>
        <begin position="132"/>
        <end position="191"/>
    </location>
</feature>
<dbReference type="Pfam" id="PF00400">
    <property type="entry name" value="WD40"/>
    <property type="match status" value="1"/>
</dbReference>
<dbReference type="CTD" id="108718745"/>
<dbReference type="AlphaFoldDB" id="A0A1L8FVD3"/>
<evidence type="ECO:0000313" key="3">
    <source>
        <dbReference type="RefSeq" id="XP_018122636.1"/>
    </source>
</evidence>
<sequence length="1139" mass="132799">MSSATQQDRSKNKEDTWKSEELKRHLKASKPDDNRQKERRHRRNEDREEHLESRQKYNDKEKKEEQEHGRTLERYGDKDMDTIRNHHREKDKGRDYDRDQAKEKHKSVERKHSAEAMRKSHGVSKDYVSAKLEADTSMLKKRDVRERSDKSKQGDYDDEKRHRERREKEEKRRERAYDEDREQRYRKHREELETEDLDRERRRSERKHAERSTEDSERERRRSERKHMERLTVDEERRSEMKQKDVSSKDVDQERRRSERKHMERSKEGADREKRRIERKHRERSTEDVDRERRKSEQKYVERSTEGVDEERRNRERKHKEVSLEDVDRQRRRERKHREKYSEDADNVDGERRRSRRREAKHRERSTEDVDQAKLKNEQKHWERSTREDRHQGRSEMQSSEMRKPPLSKENMMDERERKHREQKNRKEHPDEGIKRTTEKSNTSLKEQQSEDEKESENEGSADQAFSTDAANEDSTNYEEDFEDYADDFENESDNETEEPERNPEIEAIQRAMMLENEKIASFPSAPKQKERDEKPKQGAVAAPVKEQHRGVFIDFVSAKQRQVNGQIASKQKKRSTEILRLIDLDFSATLSLLDLHPVKEYEMYIRNFGRTNTKQAYVQCNEDNVDREVQTEEIDIEEKWTQHPGEGAVVSGGHKSDAAENATSSMKVDSQKLSSFLQSACQVIAVLLEEDRAEKRSDWNVQSKEPCMSISDGCFQLNTCLPFLQARQVYHLHFSPSQRHMLLTVHGLCKDPSIPRLDNRYIICVWNVWEPSTPQKVLICDAEVKCCCFSPGRAALVFAGTVDGTVAVWDLQEDPTMHHTMKIADTNWTIRSATFSTDGVFTPITHTCAVRAIEPVSSAAYKDHGISLLSSQEEGVSFQMASLDESAHLVIWVVVELRKVDSAGSQNDLGLIPGGKIKLVHSSSIHLDSNFFSKEVLSLGVPETLNIKFLPQDSNHFVIGTDIGIVARGTRYGFTEPPKQYKPRHGKLRPSKITAIDFSPFGASAFLAGCSDGCIRLQSLRAEFPIMQWSHSTGGQSVTALQWSLTRPTVFFVLDAACCIYIWDLMQNDLQPVAKETVRSDQLLCMATLGEPEKNNGLTGLVLAKASGKVDIQYIKKIWAKCQAGEMEKLQLFLQEIL</sequence>
<dbReference type="Gene3D" id="2.130.10.10">
    <property type="entry name" value="YVTN repeat-like/Quinoprotein amine dehydrogenase"/>
    <property type="match status" value="2"/>
</dbReference>
<dbReference type="GeneID" id="108718745"/>
<reference evidence="3" key="1">
    <citation type="submission" date="2025-08" db="UniProtKB">
        <authorList>
            <consortium name="RefSeq"/>
        </authorList>
    </citation>
    <scope>IDENTIFICATION</scope>
    <source>
        <strain evidence="3">J_2021</strain>
        <tissue evidence="3">Erythrocytes</tissue>
    </source>
</reference>
<feature type="compositionally biased region" description="Acidic residues" evidence="1">
    <location>
        <begin position="476"/>
        <end position="499"/>
    </location>
</feature>
<feature type="region of interest" description="Disordered" evidence="1">
    <location>
        <begin position="1"/>
        <end position="504"/>
    </location>
</feature>
<dbReference type="InterPro" id="IPR042505">
    <property type="entry name" value="DYNC2I1"/>
</dbReference>
<dbReference type="InterPro" id="IPR001680">
    <property type="entry name" value="WD40_rpt"/>
</dbReference>
<dbReference type="GO" id="GO:0042073">
    <property type="term" value="P:intraciliary transport"/>
    <property type="evidence" value="ECO:0007669"/>
    <property type="project" value="InterPro"/>
</dbReference>
<feature type="compositionally biased region" description="Basic and acidic residues" evidence="1">
    <location>
        <begin position="528"/>
        <end position="537"/>
    </location>
</feature>
<feature type="compositionally biased region" description="Basic and acidic residues" evidence="1">
    <location>
        <begin position="198"/>
        <end position="276"/>
    </location>
</feature>
<dbReference type="Proteomes" id="UP000186698">
    <property type="component" value="Chromosome 6L"/>
</dbReference>
<dbReference type="GO" id="GO:0000242">
    <property type="term" value="C:pericentriolar material"/>
    <property type="evidence" value="ECO:0000318"/>
    <property type="project" value="GO_Central"/>
</dbReference>
<dbReference type="SUPFAM" id="SSF50978">
    <property type="entry name" value="WD40 repeat-like"/>
    <property type="match status" value="1"/>
</dbReference>
<dbReference type="OMA" id="ILNMWVV"/>
<feature type="compositionally biased region" description="Basic and acidic residues" evidence="1">
    <location>
        <begin position="43"/>
        <end position="102"/>
    </location>
</feature>
<dbReference type="PaxDb" id="8355-A0A1L8FVD3"/>